<dbReference type="NCBIfam" id="TIGR00756">
    <property type="entry name" value="PPR"/>
    <property type="match status" value="3"/>
</dbReference>
<protein>
    <recommendedName>
        <fullName evidence="7">Pentatricopeptide repeat-containing protein</fullName>
    </recommendedName>
</protein>
<comment type="similarity">
    <text evidence="1">Belongs to the PPR family. P subfamily.</text>
</comment>
<gene>
    <name evidence="5" type="ORF">IFM89_003356</name>
</gene>
<dbReference type="Pfam" id="PF13041">
    <property type="entry name" value="PPR_2"/>
    <property type="match status" value="1"/>
</dbReference>
<dbReference type="EMBL" id="JADFTS010000001">
    <property type="protein sequence ID" value="KAF9623566.1"/>
    <property type="molecule type" value="Genomic_DNA"/>
</dbReference>
<organism evidence="5 6">
    <name type="scientific">Coptis chinensis</name>
    <dbReference type="NCBI Taxonomy" id="261450"/>
    <lineage>
        <taxon>Eukaryota</taxon>
        <taxon>Viridiplantae</taxon>
        <taxon>Streptophyta</taxon>
        <taxon>Embryophyta</taxon>
        <taxon>Tracheophyta</taxon>
        <taxon>Spermatophyta</taxon>
        <taxon>Magnoliopsida</taxon>
        <taxon>Ranunculales</taxon>
        <taxon>Ranunculaceae</taxon>
        <taxon>Coptidoideae</taxon>
        <taxon>Coptis</taxon>
    </lineage>
</organism>
<proteinExistence type="inferred from homology"/>
<dbReference type="Pfam" id="PF01535">
    <property type="entry name" value="PPR"/>
    <property type="match status" value="1"/>
</dbReference>
<dbReference type="OrthoDB" id="185373at2759"/>
<accession>A0A835ISZ6</accession>
<comment type="caution">
    <text evidence="5">The sequence shown here is derived from an EMBL/GenBank/DDBJ whole genome shotgun (WGS) entry which is preliminary data.</text>
</comment>
<feature type="repeat" description="PPR" evidence="3">
    <location>
        <begin position="21"/>
        <end position="55"/>
    </location>
</feature>
<dbReference type="PROSITE" id="PS51375">
    <property type="entry name" value="PPR"/>
    <property type="match status" value="3"/>
</dbReference>
<dbReference type="PANTHER" id="PTHR47936:SF1">
    <property type="entry name" value="PENTATRICOPEPTIDE REPEAT-CONTAINING PROTEIN GUN1, CHLOROPLASTIC"/>
    <property type="match status" value="1"/>
</dbReference>
<dbReference type="AlphaFoldDB" id="A0A835ISZ6"/>
<dbReference type="PANTHER" id="PTHR47936">
    <property type="entry name" value="PPR_LONG DOMAIN-CONTAINING PROTEIN"/>
    <property type="match status" value="1"/>
</dbReference>
<dbReference type="InterPro" id="IPR002885">
    <property type="entry name" value="PPR_rpt"/>
</dbReference>
<feature type="repeat" description="PPR" evidence="3">
    <location>
        <begin position="93"/>
        <end position="127"/>
    </location>
</feature>
<feature type="repeat" description="PPR" evidence="3">
    <location>
        <begin position="58"/>
        <end position="92"/>
    </location>
</feature>
<dbReference type="Pfam" id="PF13812">
    <property type="entry name" value="PPR_3"/>
    <property type="match status" value="1"/>
</dbReference>
<evidence type="ECO:0008006" key="7">
    <source>
        <dbReference type="Google" id="ProtNLM"/>
    </source>
</evidence>
<dbReference type="Gene3D" id="1.25.40.10">
    <property type="entry name" value="Tetratricopeptide repeat domain"/>
    <property type="match status" value="2"/>
</dbReference>
<name>A0A835ISZ6_9MAGN</name>
<evidence type="ECO:0000256" key="4">
    <source>
        <dbReference type="SAM" id="MobiDB-lite"/>
    </source>
</evidence>
<dbReference type="InterPro" id="IPR011990">
    <property type="entry name" value="TPR-like_helical_dom_sf"/>
</dbReference>
<dbReference type="Proteomes" id="UP000631114">
    <property type="component" value="Unassembled WGS sequence"/>
</dbReference>
<sequence length="321" mass="36549">MKEEFKSVFEKLREKEGIELDTWGYNMCIHAFGCWGDFGTSLKLFKEMKEKGERSEPDLCTYNSLIHVLCAVGKVDDATRIFSKMQHNGIHPDTVICNSLLDGMFKARKLKEACQLFERMVQDGIRASCCAYNILIDGRDMWRDRALELVEEMEARGFVVDLVTITSLLIGLHKQGRSDWAERLMKRVKDGSVLLNVLNWRAEMEARMKGPQDRSKDFTPIFPSKGDFSEIMDFVNRSSVDKQVDNSSVTDGGESQVDGNSSTTTSYWSSSPYLDQLADNVESTNHSQSFFLVSKGQRVEERGIESLDIDMVNTYLSIFFV</sequence>
<evidence type="ECO:0000256" key="2">
    <source>
        <dbReference type="ARBA" id="ARBA00022737"/>
    </source>
</evidence>
<evidence type="ECO:0000256" key="3">
    <source>
        <dbReference type="PROSITE-ProRule" id="PRU00708"/>
    </source>
</evidence>
<dbReference type="Pfam" id="PF12854">
    <property type="entry name" value="PPR_1"/>
    <property type="match status" value="1"/>
</dbReference>
<reference evidence="5 6" key="1">
    <citation type="submission" date="2020-10" db="EMBL/GenBank/DDBJ databases">
        <title>The Coptis chinensis genome and diversification of protoberbering-type alkaloids.</title>
        <authorList>
            <person name="Wang B."/>
            <person name="Shu S."/>
            <person name="Song C."/>
            <person name="Liu Y."/>
        </authorList>
    </citation>
    <scope>NUCLEOTIDE SEQUENCE [LARGE SCALE GENOMIC DNA]</scope>
    <source>
        <strain evidence="5">HL-2020</strain>
        <tissue evidence="5">Leaf</tissue>
    </source>
</reference>
<evidence type="ECO:0000313" key="6">
    <source>
        <dbReference type="Proteomes" id="UP000631114"/>
    </source>
</evidence>
<keyword evidence="2" id="KW-0677">Repeat</keyword>
<evidence type="ECO:0000256" key="1">
    <source>
        <dbReference type="ARBA" id="ARBA00007626"/>
    </source>
</evidence>
<feature type="region of interest" description="Disordered" evidence="4">
    <location>
        <begin position="243"/>
        <end position="266"/>
    </location>
</feature>
<keyword evidence="6" id="KW-1185">Reference proteome</keyword>
<evidence type="ECO:0000313" key="5">
    <source>
        <dbReference type="EMBL" id="KAF9623566.1"/>
    </source>
</evidence>